<dbReference type="InterPro" id="IPR031167">
    <property type="entry name" value="G_OBG"/>
</dbReference>
<feature type="compositionally biased region" description="Basic and acidic residues" evidence="3">
    <location>
        <begin position="358"/>
        <end position="368"/>
    </location>
</feature>
<evidence type="ECO:0000259" key="4">
    <source>
        <dbReference type="PROSITE" id="PS51710"/>
    </source>
</evidence>
<feature type="domain" description="Obg" evidence="5">
    <location>
        <begin position="49"/>
        <end position="290"/>
    </location>
</feature>
<evidence type="ECO:0000256" key="3">
    <source>
        <dbReference type="SAM" id="MobiDB-lite"/>
    </source>
</evidence>
<feature type="region of interest" description="Disordered" evidence="3">
    <location>
        <begin position="433"/>
        <end position="461"/>
    </location>
</feature>
<accession>A0A166I4I1</accession>
<dbReference type="EMBL" id="KV428008">
    <property type="protein sequence ID" value="KZT43383.1"/>
    <property type="molecule type" value="Genomic_DNA"/>
</dbReference>
<dbReference type="PRINTS" id="PR00326">
    <property type="entry name" value="GTP1OBG"/>
</dbReference>
<gene>
    <name evidence="6" type="ORF">SISSUDRAFT_1116435</name>
</gene>
<protein>
    <submittedName>
        <fullName evidence="6">GTP-binding protein Obg/CgtA</fullName>
    </submittedName>
</protein>
<dbReference type="Proteomes" id="UP000076798">
    <property type="component" value="Unassembled WGS sequence"/>
</dbReference>
<feature type="domain" description="OBG-type G" evidence="4">
    <location>
        <begin position="291"/>
        <end position="550"/>
    </location>
</feature>
<sequence length="579" mass="63751">MPRASHILSQRVAQSLVPSKKILKWKRFDEDIDARRKQNTEWKRRQRGQAFVDHLVVTVNGGKGGNGSVAFHREKFIRVGPPSGGNGGAGGDVLIRPSTHLTSLAGVSRRARGQPGMNGGGAWRNGKKGQDCVIEVPVGTIVREISRSSWGEEFDNSGEERQMERMSPEEILKIKRDRRWVHYPTFQDTNVQKEAFRLAEEALEQEERQLKWEANQPREPLDIDFSSVELSINEYTTSSGTEPQSFLVASGGMGGLGNPYFLTPTNRSPKFATRGREGERVVLELQLKLLADIGLVGFPNAGKSTLLRALTGSNAEVAGYAFTTLNPQVGTVRVWQDGSFGSRYGSPIDLTGSIEDSNIERQRQEDILRSGSESTKKPRSTLREEFRFTLADNPGLIDRASENIGLGHAFLKSIERSSALVYVVDLSVKEPTRTSIGPTSEPIELKSDDADMPSSHSPSPSQALRILRSELEKYQPGLSEKARLVVANKADLLATPHATAEELAEAQRALNELKTFVAENLGENIEVVPVSGKYGMNLETVVSRMRGYVEEARARSSQAQSGELDISRLDESLGDQRGS</sequence>
<dbReference type="InterPro" id="IPR006073">
    <property type="entry name" value="GTP-bd"/>
</dbReference>
<evidence type="ECO:0000256" key="2">
    <source>
        <dbReference type="ARBA" id="ARBA00023134"/>
    </source>
</evidence>
<name>A0A166I4I1_9AGAM</name>
<dbReference type="GO" id="GO:0042254">
    <property type="term" value="P:ribosome biogenesis"/>
    <property type="evidence" value="ECO:0007669"/>
    <property type="project" value="UniProtKB-UniRule"/>
</dbReference>
<feature type="region of interest" description="Disordered" evidence="3">
    <location>
        <begin position="553"/>
        <end position="579"/>
    </location>
</feature>
<dbReference type="PROSITE" id="PS51883">
    <property type="entry name" value="OBG"/>
    <property type="match status" value="1"/>
</dbReference>
<reference evidence="6 7" key="1">
    <citation type="journal article" date="2016" name="Mol. Biol. Evol.">
        <title>Comparative Genomics of Early-Diverging Mushroom-Forming Fungi Provides Insights into the Origins of Lignocellulose Decay Capabilities.</title>
        <authorList>
            <person name="Nagy L.G."/>
            <person name="Riley R."/>
            <person name="Tritt A."/>
            <person name="Adam C."/>
            <person name="Daum C."/>
            <person name="Floudas D."/>
            <person name="Sun H."/>
            <person name="Yadav J.S."/>
            <person name="Pangilinan J."/>
            <person name="Larsson K.H."/>
            <person name="Matsuura K."/>
            <person name="Barry K."/>
            <person name="Labutti K."/>
            <person name="Kuo R."/>
            <person name="Ohm R.A."/>
            <person name="Bhattacharya S.S."/>
            <person name="Shirouzu T."/>
            <person name="Yoshinaga Y."/>
            <person name="Martin F.M."/>
            <person name="Grigoriev I.V."/>
            <person name="Hibbett D.S."/>
        </authorList>
    </citation>
    <scope>NUCLEOTIDE SEQUENCE [LARGE SCALE GENOMIC DNA]</scope>
    <source>
        <strain evidence="6 7">HHB10207 ss-3</strain>
    </source>
</reference>
<keyword evidence="1" id="KW-0547">Nucleotide-binding</keyword>
<dbReference type="GO" id="GO:0003924">
    <property type="term" value="F:GTPase activity"/>
    <property type="evidence" value="ECO:0007669"/>
    <property type="project" value="InterPro"/>
</dbReference>
<dbReference type="STRING" id="1314776.A0A166I4I1"/>
<dbReference type="InterPro" id="IPR006169">
    <property type="entry name" value="GTP1_OBG_dom"/>
</dbReference>
<dbReference type="SUPFAM" id="SSF82051">
    <property type="entry name" value="Obg GTP-binding protein N-terminal domain"/>
    <property type="match status" value="1"/>
</dbReference>
<dbReference type="Gene3D" id="3.40.50.300">
    <property type="entry name" value="P-loop containing nucleotide triphosphate hydrolases"/>
    <property type="match status" value="1"/>
</dbReference>
<dbReference type="AlphaFoldDB" id="A0A166I4I1"/>
<dbReference type="Gene3D" id="2.70.210.12">
    <property type="entry name" value="GTP1/OBG domain"/>
    <property type="match status" value="1"/>
</dbReference>
<dbReference type="OrthoDB" id="347018at2759"/>
<dbReference type="GO" id="GO:0005525">
    <property type="term" value="F:GTP binding"/>
    <property type="evidence" value="ECO:0007669"/>
    <property type="project" value="UniProtKB-KW"/>
</dbReference>
<dbReference type="Pfam" id="PF01926">
    <property type="entry name" value="MMR_HSR1"/>
    <property type="match status" value="1"/>
</dbReference>
<dbReference type="CDD" id="cd01898">
    <property type="entry name" value="Obg"/>
    <property type="match status" value="1"/>
</dbReference>
<dbReference type="InterPro" id="IPR045086">
    <property type="entry name" value="OBG_GTPase"/>
</dbReference>
<evidence type="ECO:0000256" key="1">
    <source>
        <dbReference type="ARBA" id="ARBA00022741"/>
    </source>
</evidence>
<dbReference type="PROSITE" id="PS51710">
    <property type="entry name" value="G_OBG"/>
    <property type="match status" value="1"/>
</dbReference>
<evidence type="ECO:0000313" key="7">
    <source>
        <dbReference type="Proteomes" id="UP000076798"/>
    </source>
</evidence>
<dbReference type="SUPFAM" id="SSF52540">
    <property type="entry name" value="P-loop containing nucleoside triphosphate hydrolases"/>
    <property type="match status" value="1"/>
</dbReference>
<proteinExistence type="predicted"/>
<dbReference type="Pfam" id="PF01018">
    <property type="entry name" value="GTP1_OBG"/>
    <property type="match status" value="2"/>
</dbReference>
<dbReference type="PANTHER" id="PTHR11702">
    <property type="entry name" value="DEVELOPMENTALLY REGULATED GTP-BINDING PROTEIN-RELATED"/>
    <property type="match status" value="1"/>
</dbReference>
<keyword evidence="2" id="KW-0342">GTP-binding</keyword>
<dbReference type="PANTHER" id="PTHR11702:SF31">
    <property type="entry name" value="MITOCHONDRIAL RIBOSOME-ASSOCIATED GTPASE 2"/>
    <property type="match status" value="1"/>
</dbReference>
<dbReference type="InterPro" id="IPR036726">
    <property type="entry name" value="GTP1_OBG_dom_sf"/>
</dbReference>
<evidence type="ECO:0000313" key="6">
    <source>
        <dbReference type="EMBL" id="KZT43383.1"/>
    </source>
</evidence>
<feature type="region of interest" description="Disordered" evidence="3">
    <location>
        <begin position="354"/>
        <end position="380"/>
    </location>
</feature>
<evidence type="ECO:0000259" key="5">
    <source>
        <dbReference type="PROSITE" id="PS51883"/>
    </source>
</evidence>
<organism evidence="6 7">
    <name type="scientific">Sistotremastrum suecicum HHB10207 ss-3</name>
    <dbReference type="NCBI Taxonomy" id="1314776"/>
    <lineage>
        <taxon>Eukaryota</taxon>
        <taxon>Fungi</taxon>
        <taxon>Dikarya</taxon>
        <taxon>Basidiomycota</taxon>
        <taxon>Agaricomycotina</taxon>
        <taxon>Agaricomycetes</taxon>
        <taxon>Sistotremastrales</taxon>
        <taxon>Sistotremastraceae</taxon>
        <taxon>Sistotremastrum</taxon>
    </lineage>
</organism>
<keyword evidence="7" id="KW-1185">Reference proteome</keyword>
<dbReference type="InterPro" id="IPR027417">
    <property type="entry name" value="P-loop_NTPase"/>
</dbReference>
<dbReference type="GO" id="GO:0005739">
    <property type="term" value="C:mitochondrion"/>
    <property type="evidence" value="ECO:0007669"/>
    <property type="project" value="TreeGrafter"/>
</dbReference>